<dbReference type="Proteomes" id="UP000321408">
    <property type="component" value="Chromosome"/>
</dbReference>
<dbReference type="EC" id="3.4.25.1" evidence="2"/>
<dbReference type="PROSITE" id="PS51476">
    <property type="entry name" value="PROTEASOME_BETA_2"/>
    <property type="match status" value="1"/>
</dbReference>
<accession>A0A5B9D6C9</accession>
<dbReference type="SUPFAM" id="SSF56235">
    <property type="entry name" value="N-terminal nucleophile aminohydrolases (Ntn hydrolases)"/>
    <property type="match status" value="1"/>
</dbReference>
<evidence type="ECO:0000313" key="8">
    <source>
        <dbReference type="EMBL" id="QEE14679.1"/>
    </source>
</evidence>
<dbReference type="GeneID" id="41328493"/>
<sequence>MSQQIWVPGACSVAIRCKDGVVLGNDTRSTWGYTVNNKNVKKIFPLTKDKKIAISCYGLIGDFQALARIMNAQANIYELREGYKISVQAMAKMVANYMYQRKMAPLYVNVEVAGIDENGPRVYTMDAIGSLMEDDYGVSGSSATFAVSILEAEYKPTLTVKKGIELMKKVVRNAIKRDAMAGNAMDIMAITMNSVETMHIPFDELGE</sequence>
<dbReference type="GO" id="GO:0019774">
    <property type="term" value="C:proteasome core complex, beta-subunit complex"/>
    <property type="evidence" value="ECO:0007669"/>
    <property type="project" value="UniProtKB-ARBA"/>
</dbReference>
<keyword evidence="3" id="KW-0963">Cytoplasm</keyword>
<evidence type="ECO:0000256" key="2">
    <source>
        <dbReference type="ARBA" id="ARBA00012039"/>
    </source>
</evidence>
<dbReference type="OrthoDB" id="6330at2157"/>
<gene>
    <name evidence="8" type="ORF">DSAG12_00492</name>
</gene>
<evidence type="ECO:0000256" key="6">
    <source>
        <dbReference type="ARBA" id="ARBA00022801"/>
    </source>
</evidence>
<keyword evidence="5" id="KW-0888">Threonine protease</keyword>
<reference evidence="8 9" key="2">
    <citation type="journal article" date="2024" name="Int. J. Syst. Evol. Microbiol.">
        <title>Promethearchaeum syntrophicum gen. nov., sp. nov., an anaerobic, obligately syntrophic archaeon, the first isolate of the lineage 'Asgard' archaea, and proposal of the new archaeal phylum Promethearchaeota phyl. nov. and kingdom Promethearchaeati regn. nov.</title>
        <authorList>
            <person name="Imachi H."/>
            <person name="Nobu M.K."/>
            <person name="Kato S."/>
            <person name="Takaki Y."/>
            <person name="Miyazaki M."/>
            <person name="Miyata M."/>
            <person name="Ogawara M."/>
            <person name="Saito Y."/>
            <person name="Sakai S."/>
            <person name="Tahara Y.O."/>
            <person name="Takano Y."/>
            <person name="Tasumi E."/>
            <person name="Uematsu K."/>
            <person name="Yoshimura T."/>
            <person name="Itoh T."/>
            <person name="Ohkuma M."/>
            <person name="Takai K."/>
        </authorList>
    </citation>
    <scope>NUCLEOTIDE SEQUENCE [LARGE SCALE GENOMIC DNA]</scope>
    <source>
        <strain evidence="8 9">MK-D1</strain>
    </source>
</reference>
<dbReference type="PANTHER" id="PTHR32194">
    <property type="entry name" value="METALLOPROTEASE TLDD"/>
    <property type="match status" value="1"/>
</dbReference>
<keyword evidence="4" id="KW-0645">Protease</keyword>
<dbReference type="Gene3D" id="3.60.20.10">
    <property type="entry name" value="Glutamine Phosphoribosylpyrophosphate, subunit 1, domain 1"/>
    <property type="match status" value="1"/>
</dbReference>
<dbReference type="KEGG" id="psyt:DSAG12_00492"/>
<reference evidence="8 9" key="1">
    <citation type="journal article" date="2020" name="Nature">
        <title>Isolation of an archaeon at the prokaryote-eukaryote interface.</title>
        <authorList>
            <person name="Imachi H."/>
            <person name="Nobu M.K."/>
            <person name="Nakahara N."/>
            <person name="Morono Y."/>
            <person name="Ogawara M."/>
            <person name="Takaki Y."/>
            <person name="Takano Y."/>
            <person name="Uematsu K."/>
            <person name="Ikuta T."/>
            <person name="Ito M."/>
            <person name="Matsui Y."/>
            <person name="Miyazaki M."/>
            <person name="Murata K."/>
            <person name="Saito Y."/>
            <person name="Sakai S."/>
            <person name="Song C."/>
            <person name="Tasumi E."/>
            <person name="Yamanaka Y."/>
            <person name="Yamaguchi T."/>
            <person name="Kamagata Y."/>
            <person name="Tamaki H."/>
            <person name="Takai K."/>
        </authorList>
    </citation>
    <scope>NUCLEOTIDE SEQUENCE [LARGE SCALE GENOMIC DNA]</scope>
    <source>
        <strain evidence="8 9">MK-D1</strain>
    </source>
</reference>
<evidence type="ECO:0000313" key="9">
    <source>
        <dbReference type="Proteomes" id="UP000321408"/>
    </source>
</evidence>
<dbReference type="PANTHER" id="PTHR32194:SF0">
    <property type="entry name" value="ATP-DEPENDENT PROTEASE SUBUNIT HSLV"/>
    <property type="match status" value="1"/>
</dbReference>
<keyword evidence="9" id="KW-1185">Reference proteome</keyword>
<proteinExistence type="predicted"/>
<evidence type="ECO:0000256" key="5">
    <source>
        <dbReference type="ARBA" id="ARBA00022698"/>
    </source>
</evidence>
<dbReference type="EMBL" id="CP042905">
    <property type="protein sequence ID" value="QEE14679.1"/>
    <property type="molecule type" value="Genomic_DNA"/>
</dbReference>
<dbReference type="InterPro" id="IPR029055">
    <property type="entry name" value="Ntn_hydrolases_N"/>
</dbReference>
<keyword evidence="7 8" id="KW-0647">Proteasome</keyword>
<dbReference type="GO" id="GO:0004298">
    <property type="term" value="F:threonine-type endopeptidase activity"/>
    <property type="evidence" value="ECO:0007669"/>
    <property type="project" value="UniProtKB-KW"/>
</dbReference>
<organism evidence="8 9">
    <name type="scientific">Promethearchaeum syntrophicum</name>
    <dbReference type="NCBI Taxonomy" id="2594042"/>
    <lineage>
        <taxon>Archaea</taxon>
        <taxon>Promethearchaeati</taxon>
        <taxon>Promethearchaeota</taxon>
        <taxon>Promethearchaeia</taxon>
        <taxon>Promethearchaeales</taxon>
        <taxon>Promethearchaeaceae</taxon>
        <taxon>Promethearchaeum</taxon>
    </lineage>
</organism>
<name>A0A5B9D6C9_9ARCH</name>
<dbReference type="Pfam" id="PF00227">
    <property type="entry name" value="Proteasome"/>
    <property type="match status" value="1"/>
</dbReference>
<dbReference type="InterPro" id="IPR001353">
    <property type="entry name" value="Proteasome_sua/b"/>
</dbReference>
<evidence type="ECO:0000256" key="7">
    <source>
        <dbReference type="ARBA" id="ARBA00022942"/>
    </source>
</evidence>
<dbReference type="AlphaFoldDB" id="A0A5B9D6C9"/>
<dbReference type="InterPro" id="IPR000243">
    <property type="entry name" value="Pept_T1A_subB"/>
</dbReference>
<evidence type="ECO:0000256" key="3">
    <source>
        <dbReference type="ARBA" id="ARBA00022490"/>
    </source>
</evidence>
<dbReference type="RefSeq" id="WP_147661622.1">
    <property type="nucleotide sequence ID" value="NZ_CP042905.2"/>
</dbReference>
<protein>
    <recommendedName>
        <fullName evidence="2">proteasome endopeptidase complex</fullName>
        <ecNumber evidence="2">3.4.25.1</ecNumber>
    </recommendedName>
</protein>
<keyword evidence="6" id="KW-0378">Hydrolase</keyword>
<dbReference type="GO" id="GO:0051603">
    <property type="term" value="P:proteolysis involved in protein catabolic process"/>
    <property type="evidence" value="ECO:0007669"/>
    <property type="project" value="InterPro"/>
</dbReference>
<evidence type="ECO:0000256" key="1">
    <source>
        <dbReference type="ARBA" id="ARBA00001198"/>
    </source>
</evidence>
<dbReference type="PRINTS" id="PR00141">
    <property type="entry name" value="PROTEASOME"/>
</dbReference>
<comment type="catalytic activity">
    <reaction evidence="1">
        <text>Cleavage of peptide bonds with very broad specificity.</text>
        <dbReference type="EC" id="3.4.25.1"/>
    </reaction>
</comment>
<dbReference type="GO" id="GO:0005737">
    <property type="term" value="C:cytoplasm"/>
    <property type="evidence" value="ECO:0007669"/>
    <property type="project" value="TreeGrafter"/>
</dbReference>
<evidence type="ECO:0000256" key="4">
    <source>
        <dbReference type="ARBA" id="ARBA00022670"/>
    </source>
</evidence>
<dbReference type="InterPro" id="IPR023333">
    <property type="entry name" value="Proteasome_suB-type"/>
</dbReference>